<evidence type="ECO:0000259" key="11">
    <source>
        <dbReference type="PROSITE" id="PS51915"/>
    </source>
</evidence>
<dbReference type="SUPFAM" id="SSF57667">
    <property type="entry name" value="beta-beta-alpha zinc fingers"/>
    <property type="match status" value="1"/>
</dbReference>
<feature type="domain" description="ZAD" evidence="11">
    <location>
        <begin position="250"/>
        <end position="329"/>
    </location>
</feature>
<feature type="compositionally biased region" description="Low complexity" evidence="9">
    <location>
        <begin position="94"/>
        <end position="113"/>
    </location>
</feature>
<feature type="compositionally biased region" description="Polar residues" evidence="9">
    <location>
        <begin position="77"/>
        <end position="93"/>
    </location>
</feature>
<protein>
    <submittedName>
        <fullName evidence="12">Uncharacterized protein</fullName>
    </submittedName>
</protein>
<keyword evidence="4 7" id="KW-0863">Zinc-finger</keyword>
<feature type="region of interest" description="Disordered" evidence="9">
    <location>
        <begin position="489"/>
        <end position="510"/>
    </location>
</feature>
<comment type="subcellular location">
    <subcellularLocation>
        <location evidence="1">Nucleus</location>
    </subcellularLocation>
</comment>
<keyword evidence="5 8" id="KW-0862">Zinc</keyword>
<feature type="compositionally biased region" description="Basic and acidic residues" evidence="9">
    <location>
        <begin position="556"/>
        <end position="569"/>
    </location>
</feature>
<evidence type="ECO:0000256" key="8">
    <source>
        <dbReference type="PROSITE-ProRule" id="PRU01263"/>
    </source>
</evidence>
<feature type="region of interest" description="Disordered" evidence="9">
    <location>
        <begin position="528"/>
        <end position="582"/>
    </location>
</feature>
<gene>
    <name evidence="12" type="ORF">NQ315_003454</name>
</gene>
<keyword evidence="13" id="KW-1185">Reference proteome</keyword>
<feature type="binding site" evidence="8">
    <location>
        <position position="252"/>
    </location>
    <ligand>
        <name>Zn(2+)</name>
        <dbReference type="ChEBI" id="CHEBI:29105"/>
    </ligand>
</feature>
<sequence>MTLIHSTGTQEEVPILNESHFVDVPLAAMITGSSPVVISENDVNNSLQEIVVGKDQVFQLKKVTPVNVKHTLPAGTRNDTQTLSSTNSPCNIRNTVPVTTNSTPTTQPVTSTPAAMSPSAMISTSPLLPNVVVSLPGLQNLAAIAPDLQKLVGPTPMVQFVPIPPGQSSTSVPIIQNANQPTTSQTTPSAPSGSRTKLILPAGSNSIAQFIETIAPLNASKTQKEGGHDGMNAAKTTTSTNPASSVFAVCICRTCLKLVPPTSCYKLYDSGPGQNVAYELRRKLFDVVEDVDLQASPSPVICWDCFNAIDTAYKFRNQVRSVEELVAEKKKDMEGVLDLKDLLVEAAKRKCGGLVYEDISTVSNKSGSQFVRIMDKPFAWCETVGGDLDQYLEKRKQVLDTSLKGTPYLGKAPSKYAPGVQTKTTKRTSKEKPAKAPAGSSKKEPLTSNVVSADAPENLAKLDSSKESSKIIQNLLEGGTEKEKFVFEIFSDDDDRDDAPPDFGWSDSEMKPDEVLLKSLLEAGTVKNIHTTNRNDDSWSKADQPAQKRRNSGSTDESRDTPVWKKFKSDQNSISDPDSDLDALLGTRKDKAKKFTFENQFTDFQSKVVKPYRSLSDEEVQKKGRFLNSMIRKKPDIPKSFDLFDKEHDEYFENVSEVEPEMVRKWAEFVEKDVAPEKAPYMCEDCGRFISTKKKLTEHLDQHNVTAMCSYCGVQMPGVRLEMHIKVKHEPPTLECELCSKKFHLKSTLKKHVERAHVNPVARSQCQECGAMVKKNNLDKHMKRHKSKQYKCEVCPKVFKDEEAWYEHSEGHAEHWKGTEGDSKGPAEDWKGAVEDRKIPAEDWKDLGEDCKAPAEAKKYICRICSKHLINQKDLDHHLKLHERPTVKCCNICDRGFGTKEELIRHINVVHGLVVTKTTEAEQKPEPEYGDVQNEASAAEYEEETDASIRIIIEADDGSVYEGVLDEGMTGMEGAQLSIIAQTDEEGYESTSEYNQVEFTDENTEEWQERHEETSASCEDVKNDGNEATMYQEMYEGRTEGGSMDDDGNDDLKEIADKVVYEGEEEAVCDEETAEAHEDKSGFEDAAETAGFRNMEEPEDIMGEASGFDNGDVSYEDFS</sequence>
<dbReference type="InterPro" id="IPR036236">
    <property type="entry name" value="Znf_C2H2_sf"/>
</dbReference>
<organism evidence="12 13">
    <name type="scientific">Exocentrus adspersus</name>
    <dbReference type="NCBI Taxonomy" id="1586481"/>
    <lineage>
        <taxon>Eukaryota</taxon>
        <taxon>Metazoa</taxon>
        <taxon>Ecdysozoa</taxon>
        <taxon>Arthropoda</taxon>
        <taxon>Hexapoda</taxon>
        <taxon>Insecta</taxon>
        <taxon>Pterygota</taxon>
        <taxon>Neoptera</taxon>
        <taxon>Endopterygota</taxon>
        <taxon>Coleoptera</taxon>
        <taxon>Polyphaga</taxon>
        <taxon>Cucujiformia</taxon>
        <taxon>Chrysomeloidea</taxon>
        <taxon>Cerambycidae</taxon>
        <taxon>Lamiinae</taxon>
        <taxon>Acanthocinini</taxon>
        <taxon>Exocentrus</taxon>
    </lineage>
</organism>
<comment type="caution">
    <text evidence="12">The sequence shown here is derived from an EMBL/GenBank/DDBJ whole genome shotgun (WGS) entry which is preliminary data.</text>
</comment>
<feature type="region of interest" description="Disordered" evidence="9">
    <location>
        <begin position="71"/>
        <end position="117"/>
    </location>
</feature>
<dbReference type="AlphaFoldDB" id="A0AAV8V7C1"/>
<accession>A0AAV8V7C1</accession>
<feature type="binding site" evidence="8">
    <location>
        <position position="302"/>
    </location>
    <ligand>
        <name>Zn(2+)</name>
        <dbReference type="ChEBI" id="CHEBI:29105"/>
    </ligand>
</feature>
<evidence type="ECO:0000256" key="4">
    <source>
        <dbReference type="ARBA" id="ARBA00022771"/>
    </source>
</evidence>
<feature type="domain" description="C2H2-type" evidence="10">
    <location>
        <begin position="681"/>
        <end position="703"/>
    </location>
</feature>
<dbReference type="Gene3D" id="3.30.160.60">
    <property type="entry name" value="Classic Zinc Finger"/>
    <property type="match status" value="3"/>
</dbReference>
<evidence type="ECO:0000256" key="9">
    <source>
        <dbReference type="SAM" id="MobiDB-lite"/>
    </source>
</evidence>
<evidence type="ECO:0000256" key="1">
    <source>
        <dbReference type="ARBA" id="ARBA00004123"/>
    </source>
</evidence>
<feature type="domain" description="C2H2-type" evidence="10">
    <location>
        <begin position="734"/>
        <end position="762"/>
    </location>
</feature>
<feature type="domain" description="C2H2-type" evidence="10">
    <location>
        <begin position="790"/>
        <end position="817"/>
    </location>
</feature>
<feature type="binding site" evidence="8">
    <location>
        <position position="255"/>
    </location>
    <ligand>
        <name>Zn(2+)</name>
        <dbReference type="ChEBI" id="CHEBI:29105"/>
    </ligand>
</feature>
<feature type="domain" description="C2H2-type" evidence="10">
    <location>
        <begin position="888"/>
        <end position="911"/>
    </location>
</feature>
<dbReference type="Pfam" id="PF00096">
    <property type="entry name" value="zf-C2H2"/>
    <property type="match status" value="1"/>
</dbReference>
<keyword evidence="2 8" id="KW-0479">Metal-binding</keyword>
<feature type="region of interest" description="Disordered" evidence="9">
    <location>
        <begin position="920"/>
        <end position="941"/>
    </location>
</feature>
<evidence type="ECO:0000313" key="12">
    <source>
        <dbReference type="EMBL" id="KAJ8910024.1"/>
    </source>
</evidence>
<evidence type="ECO:0000256" key="5">
    <source>
        <dbReference type="ARBA" id="ARBA00022833"/>
    </source>
</evidence>
<reference evidence="12 13" key="1">
    <citation type="journal article" date="2023" name="Insect Mol. Biol.">
        <title>Genome sequencing provides insights into the evolution of gene families encoding plant cell wall-degrading enzymes in longhorned beetles.</title>
        <authorList>
            <person name="Shin N.R."/>
            <person name="Okamura Y."/>
            <person name="Kirsch R."/>
            <person name="Pauchet Y."/>
        </authorList>
    </citation>
    <scope>NUCLEOTIDE SEQUENCE [LARGE SCALE GENOMIC DNA]</scope>
    <source>
        <strain evidence="12">EAD_L_NR</strain>
    </source>
</reference>
<dbReference type="InterPro" id="IPR050888">
    <property type="entry name" value="ZnF_C2H2-type_TF"/>
</dbReference>
<dbReference type="PROSITE" id="PS50157">
    <property type="entry name" value="ZINC_FINGER_C2H2_2"/>
    <property type="match status" value="5"/>
</dbReference>
<evidence type="ECO:0000256" key="6">
    <source>
        <dbReference type="ARBA" id="ARBA00023242"/>
    </source>
</evidence>
<dbReference type="InterPro" id="IPR013087">
    <property type="entry name" value="Znf_C2H2_type"/>
</dbReference>
<dbReference type="Proteomes" id="UP001159042">
    <property type="component" value="Unassembled WGS sequence"/>
</dbReference>
<keyword evidence="3" id="KW-0677">Repeat</keyword>
<evidence type="ECO:0000256" key="7">
    <source>
        <dbReference type="PROSITE-ProRule" id="PRU00042"/>
    </source>
</evidence>
<evidence type="ECO:0000256" key="3">
    <source>
        <dbReference type="ARBA" id="ARBA00022737"/>
    </source>
</evidence>
<dbReference type="EMBL" id="JANEYG010000369">
    <property type="protein sequence ID" value="KAJ8910024.1"/>
    <property type="molecule type" value="Genomic_DNA"/>
</dbReference>
<keyword evidence="6" id="KW-0539">Nucleus</keyword>
<feature type="domain" description="C2H2-type" evidence="10">
    <location>
        <begin position="860"/>
        <end position="882"/>
    </location>
</feature>
<dbReference type="InterPro" id="IPR012934">
    <property type="entry name" value="Znf_AD"/>
</dbReference>
<name>A0AAV8V7C1_9CUCU</name>
<feature type="region of interest" description="Disordered" evidence="9">
    <location>
        <begin position="410"/>
        <end position="468"/>
    </location>
</feature>
<dbReference type="PANTHER" id="PTHR24406">
    <property type="entry name" value="TRANSCRIPTIONAL REPRESSOR CTCFL-RELATED"/>
    <property type="match status" value="1"/>
</dbReference>
<evidence type="ECO:0000256" key="2">
    <source>
        <dbReference type="ARBA" id="ARBA00022723"/>
    </source>
</evidence>
<evidence type="ECO:0000259" key="10">
    <source>
        <dbReference type="PROSITE" id="PS50157"/>
    </source>
</evidence>
<dbReference type="PROSITE" id="PS00028">
    <property type="entry name" value="ZINC_FINGER_C2H2_1"/>
    <property type="match status" value="5"/>
</dbReference>
<feature type="binding site" evidence="8">
    <location>
        <position position="305"/>
    </location>
    <ligand>
        <name>Zn(2+)</name>
        <dbReference type="ChEBI" id="CHEBI:29105"/>
    </ligand>
</feature>
<dbReference type="SMART" id="SM00355">
    <property type="entry name" value="ZnF_C2H2"/>
    <property type="match status" value="7"/>
</dbReference>
<proteinExistence type="predicted"/>
<dbReference type="SMART" id="SM00868">
    <property type="entry name" value="zf-AD"/>
    <property type="match status" value="1"/>
</dbReference>
<dbReference type="PROSITE" id="PS51915">
    <property type="entry name" value="ZAD"/>
    <property type="match status" value="1"/>
</dbReference>
<dbReference type="Gene3D" id="3.40.1800.20">
    <property type="match status" value="1"/>
</dbReference>
<dbReference type="GO" id="GO:0005634">
    <property type="term" value="C:nucleus"/>
    <property type="evidence" value="ECO:0007669"/>
    <property type="project" value="UniProtKB-SubCell"/>
</dbReference>
<dbReference type="GO" id="GO:0008270">
    <property type="term" value="F:zinc ion binding"/>
    <property type="evidence" value="ECO:0007669"/>
    <property type="project" value="UniProtKB-UniRule"/>
</dbReference>
<evidence type="ECO:0000313" key="13">
    <source>
        <dbReference type="Proteomes" id="UP001159042"/>
    </source>
</evidence>